<reference evidence="5 6" key="1">
    <citation type="submission" date="2020-08" db="EMBL/GenBank/DDBJ databases">
        <title>Genomic Encyclopedia of Type Strains, Phase IV (KMG-IV): sequencing the most valuable type-strain genomes for metagenomic binning, comparative biology and taxonomic classification.</title>
        <authorList>
            <person name="Goeker M."/>
        </authorList>
    </citation>
    <scope>NUCLEOTIDE SEQUENCE [LARGE SCALE GENOMIC DNA]</scope>
    <source>
        <strain evidence="5 6">DSM 25024</strain>
    </source>
</reference>
<dbReference type="PANTHER" id="PTHR46796:SF6">
    <property type="entry name" value="ARAC SUBFAMILY"/>
    <property type="match status" value="1"/>
</dbReference>
<keyword evidence="3" id="KW-0804">Transcription</keyword>
<dbReference type="GO" id="GO:0003700">
    <property type="term" value="F:DNA-binding transcription factor activity"/>
    <property type="evidence" value="ECO:0007669"/>
    <property type="project" value="InterPro"/>
</dbReference>
<keyword evidence="6" id="KW-1185">Reference proteome</keyword>
<evidence type="ECO:0000313" key="6">
    <source>
        <dbReference type="Proteomes" id="UP000531216"/>
    </source>
</evidence>
<dbReference type="Pfam" id="PF12833">
    <property type="entry name" value="HTH_18"/>
    <property type="match status" value="1"/>
</dbReference>
<dbReference type="EMBL" id="JACIDO010000006">
    <property type="protein sequence ID" value="MBB3936971.1"/>
    <property type="molecule type" value="Genomic_DNA"/>
</dbReference>
<gene>
    <name evidence="5" type="ORF">GGR05_003136</name>
</gene>
<dbReference type="PROSITE" id="PS01124">
    <property type="entry name" value="HTH_ARAC_FAMILY_2"/>
    <property type="match status" value="1"/>
</dbReference>
<proteinExistence type="predicted"/>
<keyword evidence="2 5" id="KW-0238">DNA-binding</keyword>
<dbReference type="PRINTS" id="PR00032">
    <property type="entry name" value="HTHARAC"/>
</dbReference>
<dbReference type="SUPFAM" id="SSF46689">
    <property type="entry name" value="Homeodomain-like"/>
    <property type="match status" value="1"/>
</dbReference>
<dbReference type="GO" id="GO:0043565">
    <property type="term" value="F:sequence-specific DNA binding"/>
    <property type="evidence" value="ECO:0007669"/>
    <property type="project" value="InterPro"/>
</dbReference>
<keyword evidence="1" id="KW-0805">Transcription regulation</keyword>
<evidence type="ECO:0000259" key="4">
    <source>
        <dbReference type="PROSITE" id="PS01124"/>
    </source>
</evidence>
<dbReference type="Gene3D" id="1.10.10.60">
    <property type="entry name" value="Homeodomain-like"/>
    <property type="match status" value="1"/>
</dbReference>
<dbReference type="Pfam" id="PF14525">
    <property type="entry name" value="AraC_binding_2"/>
    <property type="match status" value="1"/>
</dbReference>
<dbReference type="PANTHER" id="PTHR46796">
    <property type="entry name" value="HTH-TYPE TRANSCRIPTIONAL ACTIVATOR RHAS-RELATED"/>
    <property type="match status" value="1"/>
</dbReference>
<sequence>MRLTYSTDQAPGGQRKQFWQDAVSRTYFPLDIQFRNAQEFSGDLDFWSLGQVSISRNHCDGLLYRRQERHLVSEREESYLITVPDIAEIRFAQDNQDVTCRPGQFLIERSHLPYEFSHRERAALWVMKVPSALLRSRIPRPERLATLQFDASRSVGALFVDMLRMTAPRLDEMDEAARGLMGAHLVDLLAMAVEADQRVLSGSSSSVRNAHLHRAEHFIRSHLRETDLSPQRIADGCGISLRYLHHLFEAEGTTVCAHIRTQRLLMCDALLRDPQNGRRAISEIAYEWGFGDQAQFSRNYRAQFGCSPSQARATALKG</sequence>
<dbReference type="AlphaFoldDB" id="A0A7W6C078"/>
<evidence type="ECO:0000256" key="2">
    <source>
        <dbReference type="ARBA" id="ARBA00023125"/>
    </source>
</evidence>
<protein>
    <submittedName>
        <fullName evidence="5">AraC-like DNA-binding protein</fullName>
    </submittedName>
</protein>
<dbReference type="InterPro" id="IPR020449">
    <property type="entry name" value="Tscrpt_reg_AraC-type_HTH"/>
</dbReference>
<evidence type="ECO:0000313" key="5">
    <source>
        <dbReference type="EMBL" id="MBB3936971.1"/>
    </source>
</evidence>
<dbReference type="InterPro" id="IPR050204">
    <property type="entry name" value="AraC_XylS_family_regulators"/>
</dbReference>
<dbReference type="InterPro" id="IPR009057">
    <property type="entry name" value="Homeodomain-like_sf"/>
</dbReference>
<feature type="domain" description="HTH araC/xylS-type" evidence="4">
    <location>
        <begin position="213"/>
        <end position="314"/>
    </location>
</feature>
<dbReference type="SMART" id="SM00342">
    <property type="entry name" value="HTH_ARAC"/>
    <property type="match status" value="1"/>
</dbReference>
<dbReference type="InterPro" id="IPR035418">
    <property type="entry name" value="AraC-bd_2"/>
</dbReference>
<comment type="caution">
    <text evidence="5">The sequence shown here is derived from an EMBL/GenBank/DDBJ whole genome shotgun (WGS) entry which is preliminary data.</text>
</comment>
<evidence type="ECO:0000256" key="3">
    <source>
        <dbReference type="ARBA" id="ARBA00023163"/>
    </source>
</evidence>
<dbReference type="RefSeq" id="WP_090965730.1">
    <property type="nucleotide sequence ID" value="NZ_FOOA01000020.1"/>
</dbReference>
<dbReference type="OrthoDB" id="7904253at2"/>
<evidence type="ECO:0000256" key="1">
    <source>
        <dbReference type="ARBA" id="ARBA00023015"/>
    </source>
</evidence>
<accession>A0A7W6C078</accession>
<dbReference type="Proteomes" id="UP000531216">
    <property type="component" value="Unassembled WGS sequence"/>
</dbReference>
<organism evidence="5 6">
    <name type="scientific">Aureimonas phyllosphaerae</name>
    <dbReference type="NCBI Taxonomy" id="1166078"/>
    <lineage>
        <taxon>Bacteria</taxon>
        <taxon>Pseudomonadati</taxon>
        <taxon>Pseudomonadota</taxon>
        <taxon>Alphaproteobacteria</taxon>
        <taxon>Hyphomicrobiales</taxon>
        <taxon>Aurantimonadaceae</taxon>
        <taxon>Aureimonas</taxon>
    </lineage>
</organism>
<dbReference type="InterPro" id="IPR018060">
    <property type="entry name" value="HTH_AraC"/>
</dbReference>
<name>A0A7W6C078_9HYPH</name>